<gene>
    <name evidence="2" type="ORF">H4K34_05945</name>
</gene>
<feature type="signal peptide" evidence="1">
    <location>
        <begin position="1"/>
        <end position="20"/>
    </location>
</feature>
<organism evidence="2 3">
    <name type="scientific">Croceimicrobium hydrocarbonivorans</name>
    <dbReference type="NCBI Taxonomy" id="2761580"/>
    <lineage>
        <taxon>Bacteria</taxon>
        <taxon>Pseudomonadati</taxon>
        <taxon>Bacteroidota</taxon>
        <taxon>Flavobacteriia</taxon>
        <taxon>Flavobacteriales</taxon>
        <taxon>Owenweeksiaceae</taxon>
        <taxon>Croceimicrobium</taxon>
    </lineage>
</organism>
<keyword evidence="1" id="KW-0732">Signal</keyword>
<protein>
    <submittedName>
        <fullName evidence="2">Uncharacterized protein</fullName>
    </submittedName>
</protein>
<evidence type="ECO:0000313" key="3">
    <source>
        <dbReference type="Proteomes" id="UP000516305"/>
    </source>
</evidence>
<evidence type="ECO:0000313" key="2">
    <source>
        <dbReference type="EMBL" id="QNR25382.1"/>
    </source>
</evidence>
<name>A0A7H0VI34_9FLAO</name>
<accession>A0A7H0VI34</accession>
<dbReference type="RefSeq" id="WP_210759909.1">
    <property type="nucleotide sequence ID" value="NZ_CP060139.1"/>
</dbReference>
<dbReference type="AlphaFoldDB" id="A0A7H0VI34"/>
<evidence type="ECO:0000256" key="1">
    <source>
        <dbReference type="SAM" id="SignalP"/>
    </source>
</evidence>
<sequence>MKRVLALILLIFIMAPEADAQRYKDPRSYYREFYSQTRRIQTKNLRYVEAVARGDDARIINKFRQMVVDQLKESRRILDRVGAYKDDDVLQREYIAGIDMYLEAYEKDFGAAEELTSTRYNSLENLEAYYAAANKAEIKVLDAAYKIEKAEDYFGKTYMVDLRRDTVMATKLLKLDEITVSAREVTLEYFRVDAQLSKLFSAIDSNKTDDLDVIITDLRKAAKAAMTNLEASEPMEDYEGLHEQANYYFDELNNAIDSDLRPMAEQFKFKYKDQDDLEEAQATLRDFKEFQSEMREEFFAVRKEMILDYLEE</sequence>
<proteinExistence type="predicted"/>
<reference evidence="2 3" key="1">
    <citation type="submission" date="2020-08" db="EMBL/GenBank/DDBJ databases">
        <title>Croceimicrobium hydrocarbonivorans gen. nov., sp. nov., a novel marine bacterium isolated from a bacterial consortium that degrades polyethylene terephthalate.</title>
        <authorList>
            <person name="Liu R."/>
        </authorList>
    </citation>
    <scope>NUCLEOTIDE SEQUENCE [LARGE SCALE GENOMIC DNA]</scope>
    <source>
        <strain evidence="2 3">A20-9</strain>
    </source>
</reference>
<dbReference type="Proteomes" id="UP000516305">
    <property type="component" value="Chromosome"/>
</dbReference>
<dbReference type="EMBL" id="CP060139">
    <property type="protein sequence ID" value="QNR25382.1"/>
    <property type="molecule type" value="Genomic_DNA"/>
</dbReference>
<dbReference type="KEGG" id="chyd:H4K34_05945"/>
<keyword evidence="3" id="KW-1185">Reference proteome</keyword>
<feature type="chain" id="PRO_5028814613" evidence="1">
    <location>
        <begin position="21"/>
        <end position="312"/>
    </location>
</feature>